<dbReference type="NCBIfam" id="TIGR04415">
    <property type="entry name" value="O_hepto_targRPT"/>
    <property type="match status" value="7"/>
</dbReference>
<comment type="caution">
    <text evidence="3">The sequence shown here is derived from an EMBL/GenBank/DDBJ whole genome shotgun (WGS) entry which is preliminary data.</text>
</comment>
<organism evidence="3">
    <name type="scientific">Escherichia coli</name>
    <dbReference type="NCBI Taxonomy" id="562"/>
    <lineage>
        <taxon>Bacteria</taxon>
        <taxon>Pseudomonadati</taxon>
        <taxon>Pseudomonadota</taxon>
        <taxon>Gammaproteobacteria</taxon>
        <taxon>Enterobacterales</taxon>
        <taxon>Enterobacteriaceae</taxon>
        <taxon>Escherichia</taxon>
    </lineage>
</organism>
<name>A0A6C9QJR1_ECOLX</name>
<feature type="compositionally biased region" description="Polar residues" evidence="1">
    <location>
        <begin position="199"/>
        <end position="213"/>
    </location>
</feature>
<gene>
    <name evidence="3" type="ORF">GKE65_25865</name>
</gene>
<evidence type="ECO:0000259" key="2">
    <source>
        <dbReference type="Pfam" id="PF13018"/>
    </source>
</evidence>
<dbReference type="Pfam" id="PF13018">
    <property type="entry name" value="ESPR"/>
    <property type="match status" value="1"/>
</dbReference>
<dbReference type="Gene3D" id="2.160.20.20">
    <property type="match status" value="1"/>
</dbReference>
<dbReference type="EMBL" id="WKRU01000489">
    <property type="protein sequence ID" value="MSL41502.1"/>
    <property type="molecule type" value="Genomic_DNA"/>
</dbReference>
<proteinExistence type="predicted"/>
<feature type="non-terminal residue" evidence="3">
    <location>
        <position position="362"/>
    </location>
</feature>
<evidence type="ECO:0000313" key="3">
    <source>
        <dbReference type="EMBL" id="MSL41502.1"/>
    </source>
</evidence>
<dbReference type="Pfam" id="PF16168">
    <property type="entry name" value="AIDA"/>
    <property type="match status" value="3"/>
</dbReference>
<feature type="domain" description="ESPR" evidence="2">
    <location>
        <begin position="6"/>
        <end position="48"/>
    </location>
</feature>
<dbReference type="InterPro" id="IPR030930">
    <property type="entry name" value="AIDA"/>
</dbReference>
<evidence type="ECO:0000256" key="1">
    <source>
        <dbReference type="SAM" id="MobiDB-lite"/>
    </source>
</evidence>
<feature type="region of interest" description="Disordered" evidence="1">
    <location>
        <begin position="193"/>
        <end position="213"/>
    </location>
</feature>
<dbReference type="InterPro" id="IPR012332">
    <property type="entry name" value="Autotransporter_pectin_lyase_C"/>
</dbReference>
<dbReference type="AlphaFoldDB" id="A0A6C9QJR1"/>
<protein>
    <submittedName>
        <fullName evidence="3">Autotransporter adhesin Ag43</fullName>
    </submittedName>
</protein>
<reference evidence="3" key="1">
    <citation type="journal article" date="2019" name="Nat. Med.">
        <title>A library of human gut bacterial isolates paired with longitudinal multiomics data enables mechanistic microbiome research.</title>
        <authorList>
            <person name="Poyet M."/>
            <person name="Groussin M."/>
            <person name="Gibbons S.M."/>
            <person name="Avila-Pacheco J."/>
            <person name="Jiang X."/>
            <person name="Kearney S.M."/>
            <person name="Perrotta A.R."/>
            <person name="Berdy B."/>
            <person name="Zhao S."/>
            <person name="Lieberman T.D."/>
            <person name="Swanson P.K."/>
            <person name="Smith M."/>
            <person name="Roesemann S."/>
            <person name="Alexander J.E."/>
            <person name="Rich S.A."/>
            <person name="Livny J."/>
            <person name="Vlamakis H."/>
            <person name="Clish C."/>
            <person name="Bullock K."/>
            <person name="Deik A."/>
            <person name="Scott J."/>
            <person name="Pierce K.A."/>
            <person name="Xavier R.J."/>
            <person name="Alm E.J."/>
        </authorList>
    </citation>
    <scope>NUCLEOTIDE SEQUENCE</scope>
    <source>
        <strain evidence="3">BIOML-A446</strain>
    </source>
</reference>
<sequence length="362" mass="36536">MKRHLNTCYRLVWNHITGAFVVASELARARGKRGGVAVALSLAAVTSLPVLAADIVVHPGETVNGGTLVNHDNQFVSGTADGVTVSTGLELGPDSDDNTGGQQIARGGTARNTTVTANGLQDVMAGGSATDTVISAGGGQNLRGQAYGTVLNGGEQWIHAGGSASGTVINQSGYQTIKHGGQATGTIVNTGAEGGPESENVSSGQMVGGTAESTTINKNGRQVIWSSGMARDTLIYAGGDQTVHGEAHNTRLEGGNQYVHKYGLALNTVINEGGWQVVKAGGTAGNTTINQNGELKVHAGGEASDVTQNTGGALVTSTAATVTGTNRLGAFSVVAGKADNVVLENGGRLDVLSGHTATNTRV</sequence>
<dbReference type="InterPro" id="IPR024973">
    <property type="entry name" value="ESPR"/>
</dbReference>
<accession>A0A6C9QJR1</accession>